<dbReference type="AlphaFoldDB" id="A0A2G8S880"/>
<dbReference type="STRING" id="1077348.A0A2G8S880"/>
<dbReference type="SUPFAM" id="SSF52047">
    <property type="entry name" value="RNI-like"/>
    <property type="match status" value="1"/>
</dbReference>
<evidence type="ECO:0000313" key="2">
    <source>
        <dbReference type="Proteomes" id="UP000230002"/>
    </source>
</evidence>
<evidence type="ECO:0008006" key="3">
    <source>
        <dbReference type="Google" id="ProtNLM"/>
    </source>
</evidence>
<name>A0A2G8S880_9APHY</name>
<gene>
    <name evidence="1" type="ORF">GSI_07897</name>
</gene>
<dbReference type="OrthoDB" id="2764078at2759"/>
<evidence type="ECO:0000313" key="1">
    <source>
        <dbReference type="EMBL" id="PIL29986.1"/>
    </source>
</evidence>
<dbReference type="EMBL" id="AYKW01000017">
    <property type="protein sequence ID" value="PIL29986.1"/>
    <property type="molecule type" value="Genomic_DNA"/>
</dbReference>
<organism evidence="1 2">
    <name type="scientific">Ganoderma sinense ZZ0214-1</name>
    <dbReference type="NCBI Taxonomy" id="1077348"/>
    <lineage>
        <taxon>Eukaryota</taxon>
        <taxon>Fungi</taxon>
        <taxon>Dikarya</taxon>
        <taxon>Basidiomycota</taxon>
        <taxon>Agaricomycotina</taxon>
        <taxon>Agaricomycetes</taxon>
        <taxon>Polyporales</taxon>
        <taxon>Polyporaceae</taxon>
        <taxon>Ganoderma</taxon>
    </lineage>
</organism>
<dbReference type="Proteomes" id="UP000230002">
    <property type="component" value="Unassembled WGS sequence"/>
</dbReference>
<keyword evidence="2" id="KW-1185">Reference proteome</keyword>
<proteinExistence type="predicted"/>
<protein>
    <recommendedName>
        <fullName evidence="3">F-box domain-containing protein</fullName>
    </recommendedName>
</protein>
<sequence length="490" mass="53560">MLVCHKWYVIGSQAASLWTDIDFARQGTSAPVLLTRSLGAPIRLYGSLDARTDNILSTAIADNGPRVCELDLWVGSNLSGPVSALQSILAVDMPRLRILSLSCAGFTNVNALTVVAHPDVPARFPALEAMLLESFLFVPAHALPQLTHLHLAWLDEIDPSRILDLMRNTPALQVLKMIQSSEYTGPQDPAAPGRASVFLPRLHSVHLGSLTSTIVHDLMTHIEAPSLAAVSLSSIWAKSGALVSTPLIPDSLSTRTITRLAFDLSGYFNCFRTAFHGPDLSLSLDINFPGILPLSRVDELHFRAQMWPGAGTDLLLHLAAHTPAVSTLVVKHGQDTRECDTGGLMGLARAVSVLLSGNDPVLLPRLAHLELVVGDIPQGFYDLLVPGLAQRALDGRRLKKLRIRLDYAFRSRLATRWVFQEERDDDCGAGIYEHVDSVKIDKKTSIGHTGDEDDGELSNTVEWGKWRDILQPAQHDHQEKLQILTCANKA</sequence>
<reference evidence="1 2" key="1">
    <citation type="journal article" date="2015" name="Sci. Rep.">
        <title>Chromosome-level genome map provides insights into diverse defense mechanisms in the medicinal fungus Ganoderma sinense.</title>
        <authorList>
            <person name="Zhu Y."/>
            <person name="Xu J."/>
            <person name="Sun C."/>
            <person name="Zhou S."/>
            <person name="Xu H."/>
            <person name="Nelson D.R."/>
            <person name="Qian J."/>
            <person name="Song J."/>
            <person name="Luo H."/>
            <person name="Xiang L."/>
            <person name="Li Y."/>
            <person name="Xu Z."/>
            <person name="Ji A."/>
            <person name="Wang L."/>
            <person name="Lu S."/>
            <person name="Hayward A."/>
            <person name="Sun W."/>
            <person name="Li X."/>
            <person name="Schwartz D.C."/>
            <person name="Wang Y."/>
            <person name="Chen S."/>
        </authorList>
    </citation>
    <scope>NUCLEOTIDE SEQUENCE [LARGE SCALE GENOMIC DNA]</scope>
    <source>
        <strain evidence="1 2">ZZ0214-1</strain>
    </source>
</reference>
<dbReference type="InterPro" id="IPR032675">
    <property type="entry name" value="LRR_dom_sf"/>
</dbReference>
<accession>A0A2G8S880</accession>
<comment type="caution">
    <text evidence="1">The sequence shown here is derived from an EMBL/GenBank/DDBJ whole genome shotgun (WGS) entry which is preliminary data.</text>
</comment>
<dbReference type="Gene3D" id="3.80.10.10">
    <property type="entry name" value="Ribonuclease Inhibitor"/>
    <property type="match status" value="1"/>
</dbReference>